<evidence type="ECO:0000313" key="2">
    <source>
        <dbReference type="Proteomes" id="UP001370758"/>
    </source>
</evidence>
<dbReference type="AlphaFoldDB" id="A0AAV9VS25"/>
<organism evidence="1 2">
    <name type="scientific">Arthrobotrys musiformis</name>
    <dbReference type="NCBI Taxonomy" id="47236"/>
    <lineage>
        <taxon>Eukaryota</taxon>
        <taxon>Fungi</taxon>
        <taxon>Dikarya</taxon>
        <taxon>Ascomycota</taxon>
        <taxon>Pezizomycotina</taxon>
        <taxon>Orbiliomycetes</taxon>
        <taxon>Orbiliales</taxon>
        <taxon>Orbiliaceae</taxon>
        <taxon>Arthrobotrys</taxon>
    </lineage>
</organism>
<keyword evidence="2" id="KW-1185">Reference proteome</keyword>
<evidence type="ECO:0008006" key="3">
    <source>
        <dbReference type="Google" id="ProtNLM"/>
    </source>
</evidence>
<gene>
    <name evidence="1" type="ORF">TWF481_002665</name>
</gene>
<reference evidence="1 2" key="1">
    <citation type="submission" date="2023-08" db="EMBL/GenBank/DDBJ databases">
        <authorList>
            <person name="Palmer J.M."/>
        </authorList>
    </citation>
    <scope>NUCLEOTIDE SEQUENCE [LARGE SCALE GENOMIC DNA]</scope>
    <source>
        <strain evidence="1 2">TWF481</strain>
    </source>
</reference>
<dbReference type="Proteomes" id="UP001370758">
    <property type="component" value="Unassembled WGS sequence"/>
</dbReference>
<evidence type="ECO:0000313" key="1">
    <source>
        <dbReference type="EMBL" id="KAK6495617.1"/>
    </source>
</evidence>
<name>A0AAV9VS25_9PEZI</name>
<dbReference type="EMBL" id="JAVHJL010000012">
    <property type="protein sequence ID" value="KAK6495617.1"/>
    <property type="molecule type" value="Genomic_DNA"/>
</dbReference>
<comment type="caution">
    <text evidence="1">The sequence shown here is derived from an EMBL/GenBank/DDBJ whole genome shotgun (WGS) entry which is preliminary data.</text>
</comment>
<sequence length="579" mass="64714">MPVTPQQIIQLAGWFDIFTSCSTDLIFEARATQYLLATALKYHKHPKLRVRNANPPSEYSKQVLREFLNFVKEHHINRERQLRDMNISIEYFITGKIEAIDAIKANYSTTKIALGLESGAMGPLPGGINKIPSLMKIASAASNIFQNGAFPPHDIRQWGLVFFNFCSAISEPPQTDAQLSLRTTFDVLKGLTPYSACKNTKPFDIVSTSRISASTLLSAHGDQFSGNKQHFKCVLCNAKTYSLYILTVHWEKEHADHEDFSQYWPDTCTDCGFLVPYDGLGFHKQFCNGAGGLGDPATIEKLYPRFRDMAFCIDNDSIDAPTPTPGPSPKICGELLAVLSMARSVGITSEWNSLLGDQKLPFIIRIFHKKMFSIETSGGTDEGKLKVYGTVWKGLIELALQHIQIAQNRSISSVESRTCDTSQLSEWTKLPELVRGLLETGAIGEADATSWLQGYKRVCYVVLRGVCAPSIVHLAYAMFPFCRLESCGPIGCNGYESPRFLVMHIKLYHKVRVRDLVLYGEGIEKQTPATAESTHRQPIPIRELVLDSERFTVPVPQGLVLRSERLIERMPATAESMYE</sequence>
<proteinExistence type="predicted"/>
<accession>A0AAV9VS25</accession>
<protein>
    <recommendedName>
        <fullName evidence="3">C2H2-type domain-containing protein</fullName>
    </recommendedName>
</protein>